<dbReference type="InterPro" id="IPR001926">
    <property type="entry name" value="TrpB-like_PALP"/>
</dbReference>
<dbReference type="PROSITE" id="PS00202">
    <property type="entry name" value="RUBREDOXIN"/>
    <property type="match status" value="1"/>
</dbReference>
<dbReference type="GO" id="GO:0006565">
    <property type="term" value="P:L-serine catabolic process"/>
    <property type="evidence" value="ECO:0007669"/>
    <property type="project" value="TreeGrafter"/>
</dbReference>
<dbReference type="CDD" id="cd00350">
    <property type="entry name" value="rubredoxin_like"/>
    <property type="match status" value="1"/>
</dbReference>
<protein>
    <submittedName>
        <fullName evidence="6">Threonine synthase</fullName>
    </submittedName>
</protein>
<dbReference type="Pfam" id="PF00291">
    <property type="entry name" value="PALP"/>
    <property type="match status" value="1"/>
</dbReference>
<gene>
    <name evidence="6" type="ORF">GCM10007981_11820</name>
</gene>
<dbReference type="InterPro" id="IPR036052">
    <property type="entry name" value="TrpB-like_PALP_sf"/>
</dbReference>
<dbReference type="GO" id="GO:0006567">
    <property type="term" value="P:L-threonine catabolic process"/>
    <property type="evidence" value="ECO:0007669"/>
    <property type="project" value="TreeGrafter"/>
</dbReference>
<dbReference type="OrthoDB" id="10138at2157"/>
<dbReference type="EMBL" id="BMNL01000003">
    <property type="protein sequence ID" value="GGP21155.1"/>
    <property type="molecule type" value="Genomic_DNA"/>
</dbReference>
<name>A0A830GTT9_9CREN</name>
<keyword evidence="3" id="KW-0663">Pyridoxal phosphate</keyword>
<reference evidence="6" key="1">
    <citation type="journal article" date="2014" name="Int. J. Syst. Evol. Microbiol.">
        <title>Complete genome sequence of Corynebacterium casei LMG S-19264T (=DSM 44701T), isolated from a smear-ripened cheese.</title>
        <authorList>
            <consortium name="US DOE Joint Genome Institute (JGI-PGF)"/>
            <person name="Walter F."/>
            <person name="Albersmeier A."/>
            <person name="Kalinowski J."/>
            <person name="Ruckert C."/>
        </authorList>
    </citation>
    <scope>NUCLEOTIDE SEQUENCE</scope>
    <source>
        <strain evidence="6">JCM 10088</strain>
    </source>
</reference>
<dbReference type="AlphaFoldDB" id="A0A830GTT9"/>
<comment type="cofactor">
    <cofactor evidence="1">
        <name>pyridoxal 5'-phosphate</name>
        <dbReference type="ChEBI" id="CHEBI:597326"/>
    </cofactor>
</comment>
<proteinExistence type="predicted"/>
<dbReference type="RefSeq" id="WP_188596518.1">
    <property type="nucleotide sequence ID" value="NZ_BMNL01000003.1"/>
</dbReference>
<comment type="caution">
    <text evidence="6">The sequence shown here is derived from an EMBL/GenBank/DDBJ whole genome shotgun (WGS) entry which is preliminary data.</text>
</comment>
<keyword evidence="4" id="KW-0456">Lyase</keyword>
<keyword evidence="7" id="KW-1185">Reference proteome</keyword>
<feature type="domain" description="Tryptophan synthase beta chain-like PALP" evidence="5">
    <location>
        <begin position="67"/>
        <end position="321"/>
    </location>
</feature>
<dbReference type="InterPro" id="IPR050147">
    <property type="entry name" value="Ser/Thr_Dehydratase"/>
</dbReference>
<dbReference type="SUPFAM" id="SSF53686">
    <property type="entry name" value="Tryptophan synthase beta subunit-like PLP-dependent enzymes"/>
    <property type="match status" value="1"/>
</dbReference>
<organism evidence="6 7">
    <name type="scientific">Thermocladium modestius</name>
    <dbReference type="NCBI Taxonomy" id="62609"/>
    <lineage>
        <taxon>Archaea</taxon>
        <taxon>Thermoproteota</taxon>
        <taxon>Thermoprotei</taxon>
        <taxon>Thermoproteales</taxon>
        <taxon>Thermoproteaceae</taxon>
        <taxon>Thermocladium</taxon>
    </lineage>
</organism>
<reference evidence="6" key="2">
    <citation type="submission" date="2020-09" db="EMBL/GenBank/DDBJ databases">
        <authorList>
            <person name="Sun Q."/>
            <person name="Ohkuma M."/>
        </authorList>
    </citation>
    <scope>NUCLEOTIDE SEQUENCE</scope>
    <source>
        <strain evidence="6">JCM 10088</strain>
    </source>
</reference>
<evidence type="ECO:0000259" key="5">
    <source>
        <dbReference type="Pfam" id="PF00291"/>
    </source>
</evidence>
<dbReference type="GO" id="GO:0046872">
    <property type="term" value="F:metal ion binding"/>
    <property type="evidence" value="ECO:0007669"/>
    <property type="project" value="UniProtKB-KW"/>
</dbReference>
<dbReference type="PANTHER" id="PTHR48078">
    <property type="entry name" value="THREONINE DEHYDRATASE, MITOCHONDRIAL-RELATED"/>
    <property type="match status" value="1"/>
</dbReference>
<dbReference type="GO" id="GO:0009097">
    <property type="term" value="P:isoleucine biosynthetic process"/>
    <property type="evidence" value="ECO:0007669"/>
    <property type="project" value="TreeGrafter"/>
</dbReference>
<evidence type="ECO:0000313" key="6">
    <source>
        <dbReference type="EMBL" id="GGP21155.1"/>
    </source>
</evidence>
<dbReference type="Proteomes" id="UP000610960">
    <property type="component" value="Unassembled WGS sequence"/>
</dbReference>
<evidence type="ECO:0000313" key="7">
    <source>
        <dbReference type="Proteomes" id="UP000610960"/>
    </source>
</evidence>
<keyword evidence="2" id="KW-0479">Metal-binding</keyword>
<accession>A0A830GTT9</accession>
<evidence type="ECO:0000256" key="3">
    <source>
        <dbReference type="ARBA" id="ARBA00022898"/>
    </source>
</evidence>
<evidence type="ECO:0000256" key="2">
    <source>
        <dbReference type="ARBA" id="ARBA00022723"/>
    </source>
</evidence>
<dbReference type="Gene3D" id="3.40.50.1100">
    <property type="match status" value="2"/>
</dbReference>
<dbReference type="InterPro" id="IPR018527">
    <property type="entry name" value="Rubredoxin_Fe_BS"/>
</dbReference>
<dbReference type="PANTHER" id="PTHR48078:SF6">
    <property type="entry name" value="L-THREONINE DEHYDRATASE CATABOLIC TDCB"/>
    <property type="match status" value="1"/>
</dbReference>
<evidence type="ECO:0000256" key="1">
    <source>
        <dbReference type="ARBA" id="ARBA00001933"/>
    </source>
</evidence>
<dbReference type="GO" id="GO:0004794">
    <property type="term" value="F:threonine deaminase activity"/>
    <property type="evidence" value="ECO:0007669"/>
    <property type="project" value="TreeGrafter"/>
</dbReference>
<sequence length="349" mass="37870">MPLNLINVKKGVKYSCSKCGFTTPAMTWMWKCPRCGHPLDLEFDVEKPRAATSRELMKVLPVRRTINLGEGYTPLIRRGEYGLKMEGLNPTGSFKDRGWSIAASIIEAMLVEDSSGNAGVSLSAYSRGAGIRARIYVPYNASPSKKALMRFLGSEVVETADRSEAAAAALNDRDGVYVGHSWNPFFLEGTKLIAYELLYQAKTLESIVVPLGNGTLLLGLYRGFQEMIKEGLIKDMPRFIAVEAQGFCFAFSELTGQRCDGKATLPEGIMVGKPPRLDQIINAVKESGGEIRLAGDSDVIAGLRVAASLGLIVEPTSAVVFMVKPVPGMVHIITGTGLKTADIIHRILN</sequence>
<evidence type="ECO:0000256" key="4">
    <source>
        <dbReference type="ARBA" id="ARBA00023239"/>
    </source>
</evidence>
<dbReference type="GO" id="GO:0003941">
    <property type="term" value="F:L-serine ammonia-lyase activity"/>
    <property type="evidence" value="ECO:0007669"/>
    <property type="project" value="TreeGrafter"/>
</dbReference>